<organism evidence="1 2">
    <name type="scientific">Elysia crispata</name>
    <name type="common">lettuce slug</name>
    <dbReference type="NCBI Taxonomy" id="231223"/>
    <lineage>
        <taxon>Eukaryota</taxon>
        <taxon>Metazoa</taxon>
        <taxon>Spiralia</taxon>
        <taxon>Lophotrochozoa</taxon>
        <taxon>Mollusca</taxon>
        <taxon>Gastropoda</taxon>
        <taxon>Heterobranchia</taxon>
        <taxon>Euthyneura</taxon>
        <taxon>Panpulmonata</taxon>
        <taxon>Sacoglossa</taxon>
        <taxon>Placobranchoidea</taxon>
        <taxon>Plakobranchidae</taxon>
        <taxon>Elysia</taxon>
    </lineage>
</organism>
<name>A0AAE1DZ27_9GAST</name>
<gene>
    <name evidence="1" type="ORF">RRG08_051101</name>
</gene>
<keyword evidence="2" id="KW-1185">Reference proteome</keyword>
<protein>
    <submittedName>
        <fullName evidence="1">Uncharacterized protein</fullName>
    </submittedName>
</protein>
<dbReference type="AlphaFoldDB" id="A0AAE1DZ27"/>
<evidence type="ECO:0000313" key="2">
    <source>
        <dbReference type="Proteomes" id="UP001283361"/>
    </source>
</evidence>
<reference evidence="1" key="1">
    <citation type="journal article" date="2023" name="G3 (Bethesda)">
        <title>A reference genome for the long-term kleptoplast-retaining sea slug Elysia crispata morphotype clarki.</title>
        <authorList>
            <person name="Eastman K.E."/>
            <person name="Pendleton A.L."/>
            <person name="Shaikh M.A."/>
            <person name="Suttiyut T."/>
            <person name="Ogas R."/>
            <person name="Tomko P."/>
            <person name="Gavelis G."/>
            <person name="Widhalm J.R."/>
            <person name="Wisecaver J.H."/>
        </authorList>
    </citation>
    <scope>NUCLEOTIDE SEQUENCE</scope>
    <source>
        <strain evidence="1">ECLA1</strain>
    </source>
</reference>
<sequence>MLPTNRPYRNVTSDRESSARREIHYLGHASNKICHCHCHNDIPVAGFDLRLSGLQLPQHTAGIAQLNDNFVPPTKIQKGKEILNWPWTSMRK</sequence>
<comment type="caution">
    <text evidence="1">The sequence shown here is derived from an EMBL/GenBank/DDBJ whole genome shotgun (WGS) entry which is preliminary data.</text>
</comment>
<evidence type="ECO:0000313" key="1">
    <source>
        <dbReference type="EMBL" id="KAK3788027.1"/>
    </source>
</evidence>
<proteinExistence type="predicted"/>
<dbReference type="EMBL" id="JAWDGP010001802">
    <property type="protein sequence ID" value="KAK3788027.1"/>
    <property type="molecule type" value="Genomic_DNA"/>
</dbReference>
<accession>A0AAE1DZ27</accession>
<dbReference type="Proteomes" id="UP001283361">
    <property type="component" value="Unassembled WGS sequence"/>
</dbReference>